<protein>
    <recommendedName>
        <fullName evidence="4">Beta/gamma crystallin 'Greek key' domain-containing protein</fullName>
    </recommendedName>
</protein>
<organism evidence="2 3">
    <name type="scientific">Aspergillus steynii IBT 23096</name>
    <dbReference type="NCBI Taxonomy" id="1392250"/>
    <lineage>
        <taxon>Eukaryota</taxon>
        <taxon>Fungi</taxon>
        <taxon>Dikarya</taxon>
        <taxon>Ascomycota</taxon>
        <taxon>Pezizomycotina</taxon>
        <taxon>Eurotiomycetes</taxon>
        <taxon>Eurotiomycetidae</taxon>
        <taxon>Eurotiales</taxon>
        <taxon>Aspergillaceae</taxon>
        <taxon>Aspergillus</taxon>
        <taxon>Aspergillus subgen. Circumdati</taxon>
    </lineage>
</organism>
<keyword evidence="1" id="KW-0732">Signal</keyword>
<dbReference type="AlphaFoldDB" id="A0A2I2G2T5"/>
<dbReference type="Gene3D" id="2.60.20.10">
    <property type="entry name" value="Crystallins"/>
    <property type="match status" value="1"/>
</dbReference>
<comment type="caution">
    <text evidence="2">The sequence shown here is derived from an EMBL/GenBank/DDBJ whole genome shotgun (WGS) entry which is preliminary data.</text>
</comment>
<sequence length="123" mass="13544">MLFLQTATISLLGLLAVTATAQPIFLPDGQEIDVVTVWQEVNRQGDRMGLCDLDMCSWFLPGDTWNKAISSMMVTDGYSCTVWESSNCAGAPLRSDMRGAFDDLRVEGINDMVGSLKCRELMV</sequence>
<evidence type="ECO:0000256" key="1">
    <source>
        <dbReference type="SAM" id="SignalP"/>
    </source>
</evidence>
<evidence type="ECO:0008006" key="4">
    <source>
        <dbReference type="Google" id="ProtNLM"/>
    </source>
</evidence>
<dbReference type="OrthoDB" id="2910287at2759"/>
<evidence type="ECO:0000313" key="3">
    <source>
        <dbReference type="Proteomes" id="UP000234275"/>
    </source>
</evidence>
<feature type="signal peptide" evidence="1">
    <location>
        <begin position="1"/>
        <end position="21"/>
    </location>
</feature>
<evidence type="ECO:0000313" key="2">
    <source>
        <dbReference type="EMBL" id="PLB47179.1"/>
    </source>
</evidence>
<dbReference type="EMBL" id="MSFO01000006">
    <property type="protein sequence ID" value="PLB47179.1"/>
    <property type="molecule type" value="Genomic_DNA"/>
</dbReference>
<name>A0A2I2G2T5_9EURO</name>
<reference evidence="2 3" key="1">
    <citation type="submission" date="2016-12" db="EMBL/GenBank/DDBJ databases">
        <title>The genomes of Aspergillus section Nigri reveals drivers in fungal speciation.</title>
        <authorList>
            <consortium name="DOE Joint Genome Institute"/>
            <person name="Vesth T.C."/>
            <person name="Nybo J."/>
            <person name="Theobald S."/>
            <person name="Brandl J."/>
            <person name="Frisvad J.C."/>
            <person name="Nielsen K.F."/>
            <person name="Lyhne E.K."/>
            <person name="Kogle M.E."/>
            <person name="Kuo A."/>
            <person name="Riley R."/>
            <person name="Clum A."/>
            <person name="Nolan M."/>
            <person name="Lipzen A."/>
            <person name="Salamov A."/>
            <person name="Henrissat B."/>
            <person name="Wiebenga A."/>
            <person name="De Vries R.P."/>
            <person name="Grigoriev I.V."/>
            <person name="Mortensen U.H."/>
            <person name="Andersen M.R."/>
            <person name="Baker S.E."/>
        </authorList>
    </citation>
    <scope>NUCLEOTIDE SEQUENCE [LARGE SCALE GENOMIC DNA]</scope>
    <source>
        <strain evidence="2 3">IBT 23096</strain>
    </source>
</reference>
<dbReference type="RefSeq" id="XP_024702481.1">
    <property type="nucleotide sequence ID" value="XM_024854929.1"/>
</dbReference>
<proteinExistence type="predicted"/>
<keyword evidence="3" id="KW-1185">Reference proteome</keyword>
<dbReference type="InterPro" id="IPR011024">
    <property type="entry name" value="G_crystallin-like"/>
</dbReference>
<feature type="chain" id="PRO_5014169744" description="Beta/gamma crystallin 'Greek key' domain-containing protein" evidence="1">
    <location>
        <begin position="22"/>
        <end position="123"/>
    </location>
</feature>
<gene>
    <name evidence="2" type="ORF">P170DRAFT_511820</name>
</gene>
<dbReference type="VEuPathDB" id="FungiDB:P170DRAFT_511820"/>
<dbReference type="SUPFAM" id="SSF49695">
    <property type="entry name" value="gamma-Crystallin-like"/>
    <property type="match status" value="1"/>
</dbReference>
<accession>A0A2I2G2T5</accession>
<dbReference type="GeneID" id="36562635"/>
<dbReference type="Proteomes" id="UP000234275">
    <property type="component" value="Unassembled WGS sequence"/>
</dbReference>